<keyword evidence="2" id="KW-1133">Transmembrane helix</keyword>
<protein>
    <submittedName>
        <fullName evidence="3">Uncharacterized protein</fullName>
    </submittedName>
</protein>
<evidence type="ECO:0000256" key="2">
    <source>
        <dbReference type="SAM" id="Phobius"/>
    </source>
</evidence>
<proteinExistence type="predicted"/>
<sequence length="174" mass="18123">MNTDTSFVPAHWNSTAPAAGHAPIDPAEARGLLSDELYMARVWSLIRREEETHTGQTTPAHQVAPPVPAAFTGPGRQQAPGGTGVPGWVWQYSALALSTGGFVALAGYGVGAAAPGLAHIDDILAALGQAVMSIAVLAVLAALFLTSRRTRPTGRTGTTVNIRKAVIKRSHFHG</sequence>
<gene>
    <name evidence="3" type="ORF">HUT09_18015</name>
</gene>
<dbReference type="Proteomes" id="UP000509345">
    <property type="component" value="Chromosome"/>
</dbReference>
<dbReference type="EMBL" id="CP054926">
    <property type="protein sequence ID" value="QKW44281.1"/>
    <property type="molecule type" value="Genomic_DNA"/>
</dbReference>
<reference evidence="3 4" key="1">
    <citation type="submission" date="2020-06" db="EMBL/GenBank/DDBJ databases">
        <title>Genome mining for natural products.</title>
        <authorList>
            <person name="Zhang B."/>
            <person name="Shi J."/>
            <person name="Ge H."/>
        </authorList>
    </citation>
    <scope>NUCLEOTIDE SEQUENCE [LARGE SCALE GENOMIC DNA]</scope>
    <source>
        <strain evidence="3 4">NA06532</strain>
    </source>
</reference>
<keyword evidence="2" id="KW-0812">Transmembrane</keyword>
<feature type="region of interest" description="Disordered" evidence="1">
    <location>
        <begin position="1"/>
        <end position="21"/>
    </location>
</feature>
<keyword evidence="2" id="KW-0472">Membrane</keyword>
<name>A0A7H8MQG3_STRMI</name>
<accession>A0A7H8MQG3</accession>
<feature type="compositionally biased region" description="Polar residues" evidence="1">
    <location>
        <begin position="1"/>
        <end position="16"/>
    </location>
</feature>
<feature type="transmembrane region" description="Helical" evidence="2">
    <location>
        <begin position="94"/>
        <end position="117"/>
    </location>
</feature>
<dbReference type="GeneID" id="87633136"/>
<evidence type="ECO:0000256" key="1">
    <source>
        <dbReference type="SAM" id="MobiDB-lite"/>
    </source>
</evidence>
<organism evidence="3 4">
    <name type="scientific">Streptomyces microflavus</name>
    <name type="common">Streptomyces lipmanii</name>
    <dbReference type="NCBI Taxonomy" id="1919"/>
    <lineage>
        <taxon>Bacteria</taxon>
        <taxon>Bacillati</taxon>
        <taxon>Actinomycetota</taxon>
        <taxon>Actinomycetes</taxon>
        <taxon>Kitasatosporales</taxon>
        <taxon>Streptomycetaceae</taxon>
        <taxon>Streptomyces</taxon>
    </lineage>
</organism>
<dbReference type="RefSeq" id="WP_176144168.1">
    <property type="nucleotide sequence ID" value="NZ_CP054926.1"/>
</dbReference>
<dbReference type="AlphaFoldDB" id="A0A7H8MQG3"/>
<feature type="transmembrane region" description="Helical" evidence="2">
    <location>
        <begin position="123"/>
        <end position="145"/>
    </location>
</feature>
<evidence type="ECO:0000313" key="4">
    <source>
        <dbReference type="Proteomes" id="UP000509345"/>
    </source>
</evidence>
<evidence type="ECO:0000313" key="3">
    <source>
        <dbReference type="EMBL" id="QKW44281.1"/>
    </source>
</evidence>